<sequence>MSERRSMECYVRRRHSSLSEEDRLSSLPDALLIDILSHLQIDCAVATSVLSRRWRHLWTGVTNFKFDCNDCRVTSDKFSSVVVDLLRQLTSPKLRVFKLELNWLANLFNPGVAESCFREVCRRNVDQIIVDPKEINLLDRLPIPACLFNSKSLVILNLRNVLEIDFPENVAIQLPNLKSLTLDHLVYVPHCLESLFRSCPRLEDADLTFLSAGTQIILNIPALNLRSLRLGMCHMSSCEIFENQPPPKIFIDAPKLANLCIFDYTSYYYFIQNPTKLVKASIYLTRDEAYEPAEEDYLHQLSKFVRGMSSVIKLDLIAYGNTNLYPYLNSLNLGTKLIFPNLGRLITELEYIGWNDLLLSMQCFPNLKHLKVNLSMRDGLPMDHMNWCVPDCLVNKLKTIEISKLYETDDDLKLLGYILSNAVVLAKLHVYVTSKKESKEVRLWKVCNFCKSLFKLPRASSTCEIVFCTRGLMRASSNAYTKDGQFTCDIYGLG</sequence>
<dbReference type="SUPFAM" id="SSF81383">
    <property type="entry name" value="F-box domain"/>
    <property type="match status" value="1"/>
</dbReference>
<dbReference type="AlphaFoldDB" id="A0A9R0JR73"/>
<proteinExistence type="predicted"/>
<dbReference type="CDD" id="cd22160">
    <property type="entry name" value="F-box_AtFBL13-like"/>
    <property type="match status" value="1"/>
</dbReference>
<reference evidence="2" key="1">
    <citation type="journal article" date="2021" name="Nat. Commun.">
        <title>Genomic analyses provide insights into spinach domestication and the genetic basis of agronomic traits.</title>
        <authorList>
            <person name="Cai X."/>
            <person name="Sun X."/>
            <person name="Xu C."/>
            <person name="Sun H."/>
            <person name="Wang X."/>
            <person name="Ge C."/>
            <person name="Zhang Z."/>
            <person name="Wang Q."/>
            <person name="Fei Z."/>
            <person name="Jiao C."/>
            <person name="Wang Q."/>
        </authorList>
    </citation>
    <scope>NUCLEOTIDE SEQUENCE [LARGE SCALE GENOMIC DNA]</scope>
    <source>
        <strain evidence="2">cv. Varoflay</strain>
    </source>
</reference>
<dbReference type="GeneID" id="110783893"/>
<dbReference type="PANTHER" id="PTHR31900">
    <property type="entry name" value="F-BOX/RNI SUPERFAMILY PROTEIN-RELATED"/>
    <property type="match status" value="1"/>
</dbReference>
<dbReference type="Pfam" id="PF24758">
    <property type="entry name" value="LRR_At5g56370"/>
    <property type="match status" value="1"/>
</dbReference>
<dbReference type="InterPro" id="IPR053781">
    <property type="entry name" value="F-box_AtFBL13-like"/>
</dbReference>
<protein>
    <submittedName>
        <fullName evidence="3">F-box/FBD/LRR-repeat protein At5g22660-like</fullName>
    </submittedName>
</protein>
<feature type="domain" description="F-box" evidence="1">
    <location>
        <begin position="21"/>
        <end position="57"/>
    </location>
</feature>
<name>A0A9R0JR73_SPIOL</name>
<keyword evidence="2" id="KW-1185">Reference proteome</keyword>
<dbReference type="SMART" id="SM00579">
    <property type="entry name" value="FBD"/>
    <property type="match status" value="1"/>
</dbReference>
<dbReference type="InterPro" id="IPR036047">
    <property type="entry name" value="F-box-like_dom_sf"/>
</dbReference>
<reference evidence="3" key="2">
    <citation type="submission" date="2025-08" db="UniProtKB">
        <authorList>
            <consortium name="RefSeq"/>
        </authorList>
    </citation>
    <scope>IDENTIFICATION</scope>
    <source>
        <tissue evidence="3">Leaf</tissue>
    </source>
</reference>
<evidence type="ECO:0000313" key="2">
    <source>
        <dbReference type="Proteomes" id="UP000813463"/>
    </source>
</evidence>
<gene>
    <name evidence="3" type="primary">LOC110783893</name>
</gene>
<dbReference type="InterPro" id="IPR055411">
    <property type="entry name" value="LRR_FXL15/At3g58940/PEG3-like"/>
</dbReference>
<organism evidence="2 3">
    <name type="scientific">Spinacia oleracea</name>
    <name type="common">Spinach</name>
    <dbReference type="NCBI Taxonomy" id="3562"/>
    <lineage>
        <taxon>Eukaryota</taxon>
        <taxon>Viridiplantae</taxon>
        <taxon>Streptophyta</taxon>
        <taxon>Embryophyta</taxon>
        <taxon>Tracheophyta</taxon>
        <taxon>Spermatophyta</taxon>
        <taxon>Magnoliopsida</taxon>
        <taxon>eudicotyledons</taxon>
        <taxon>Gunneridae</taxon>
        <taxon>Pentapetalae</taxon>
        <taxon>Caryophyllales</taxon>
        <taxon>Chenopodiaceae</taxon>
        <taxon>Chenopodioideae</taxon>
        <taxon>Anserineae</taxon>
        <taxon>Spinacia</taxon>
    </lineage>
</organism>
<dbReference type="InterPro" id="IPR050232">
    <property type="entry name" value="FBL13/AtMIF1-like"/>
</dbReference>
<dbReference type="Gene3D" id="3.80.10.10">
    <property type="entry name" value="Ribonuclease Inhibitor"/>
    <property type="match status" value="1"/>
</dbReference>
<dbReference type="InterPro" id="IPR001810">
    <property type="entry name" value="F-box_dom"/>
</dbReference>
<accession>A0A9R0JR73</accession>
<dbReference type="PANTHER" id="PTHR31900:SF31">
    <property type="entry name" value="F-BOX_LRR-REPEAT PROTEIN 13-LIKE"/>
    <property type="match status" value="1"/>
</dbReference>
<dbReference type="RefSeq" id="XP_021843969.2">
    <property type="nucleotide sequence ID" value="XM_021988277.2"/>
</dbReference>
<dbReference type="Pfam" id="PF00646">
    <property type="entry name" value="F-box"/>
    <property type="match status" value="1"/>
</dbReference>
<evidence type="ECO:0000259" key="1">
    <source>
        <dbReference type="PROSITE" id="PS50181"/>
    </source>
</evidence>
<dbReference type="Proteomes" id="UP000813463">
    <property type="component" value="Chromosome 1"/>
</dbReference>
<dbReference type="InterPro" id="IPR006566">
    <property type="entry name" value="FBD"/>
</dbReference>
<dbReference type="Pfam" id="PF08387">
    <property type="entry name" value="FBD"/>
    <property type="match status" value="1"/>
</dbReference>
<evidence type="ECO:0000313" key="3">
    <source>
        <dbReference type="RefSeq" id="XP_021843969.2"/>
    </source>
</evidence>
<dbReference type="InterPro" id="IPR032675">
    <property type="entry name" value="LRR_dom_sf"/>
</dbReference>
<dbReference type="SUPFAM" id="SSF52047">
    <property type="entry name" value="RNI-like"/>
    <property type="match status" value="1"/>
</dbReference>
<dbReference type="KEGG" id="soe:110783893"/>
<dbReference type="PROSITE" id="PS50181">
    <property type="entry name" value="FBOX"/>
    <property type="match status" value="1"/>
</dbReference>
<dbReference type="Gene3D" id="1.20.1280.50">
    <property type="match status" value="1"/>
</dbReference>